<comment type="caution">
    <text evidence="2">The sequence shown here is derived from an EMBL/GenBank/DDBJ whole genome shotgun (WGS) entry which is preliminary data.</text>
</comment>
<name>A0A444Y0H3_ARAHY</name>
<evidence type="ECO:0000313" key="2">
    <source>
        <dbReference type="EMBL" id="RYQ95423.1"/>
    </source>
</evidence>
<dbReference type="GO" id="GO:0004325">
    <property type="term" value="F:ferrochelatase activity"/>
    <property type="evidence" value="ECO:0007669"/>
    <property type="project" value="InterPro"/>
</dbReference>
<gene>
    <name evidence="2" type="ORF">Ahy_B08g090702</name>
</gene>
<dbReference type="AlphaFoldDB" id="A0A444Y0H3"/>
<evidence type="ECO:0000256" key="1">
    <source>
        <dbReference type="RuleBase" id="RU004185"/>
    </source>
</evidence>
<protein>
    <submittedName>
        <fullName evidence="2">Uncharacterized protein</fullName>
    </submittedName>
</protein>
<proteinExistence type="inferred from homology"/>
<reference evidence="2 3" key="1">
    <citation type="submission" date="2019-01" db="EMBL/GenBank/DDBJ databases">
        <title>Sequencing of cultivated peanut Arachis hypogaea provides insights into genome evolution and oil improvement.</title>
        <authorList>
            <person name="Chen X."/>
        </authorList>
    </citation>
    <scope>NUCLEOTIDE SEQUENCE [LARGE SCALE GENOMIC DNA]</scope>
    <source>
        <strain evidence="3">cv. Fuhuasheng</strain>
        <tissue evidence="2">Leaves</tissue>
    </source>
</reference>
<accession>A0A444Y0H3</accession>
<organism evidence="2 3">
    <name type="scientific">Arachis hypogaea</name>
    <name type="common">Peanut</name>
    <dbReference type="NCBI Taxonomy" id="3818"/>
    <lineage>
        <taxon>Eukaryota</taxon>
        <taxon>Viridiplantae</taxon>
        <taxon>Streptophyta</taxon>
        <taxon>Embryophyta</taxon>
        <taxon>Tracheophyta</taxon>
        <taxon>Spermatophyta</taxon>
        <taxon>Magnoliopsida</taxon>
        <taxon>eudicotyledons</taxon>
        <taxon>Gunneridae</taxon>
        <taxon>Pentapetalae</taxon>
        <taxon>rosids</taxon>
        <taxon>fabids</taxon>
        <taxon>Fabales</taxon>
        <taxon>Fabaceae</taxon>
        <taxon>Papilionoideae</taxon>
        <taxon>50 kb inversion clade</taxon>
        <taxon>dalbergioids sensu lato</taxon>
        <taxon>Dalbergieae</taxon>
        <taxon>Pterocarpus clade</taxon>
        <taxon>Arachis</taxon>
    </lineage>
</organism>
<dbReference type="EMBL" id="SDMP01000018">
    <property type="protein sequence ID" value="RYQ95423.1"/>
    <property type="molecule type" value="Genomic_DNA"/>
</dbReference>
<evidence type="ECO:0000313" key="3">
    <source>
        <dbReference type="Proteomes" id="UP000289738"/>
    </source>
</evidence>
<dbReference type="Pfam" id="PF00762">
    <property type="entry name" value="Ferrochelatase"/>
    <property type="match status" value="1"/>
</dbReference>
<dbReference type="SUPFAM" id="SSF53800">
    <property type="entry name" value="Chelatase"/>
    <property type="match status" value="1"/>
</dbReference>
<dbReference type="GO" id="GO:0005739">
    <property type="term" value="C:mitochondrion"/>
    <property type="evidence" value="ECO:0007669"/>
    <property type="project" value="TreeGrafter"/>
</dbReference>
<dbReference type="Proteomes" id="UP000289738">
    <property type="component" value="Chromosome B08"/>
</dbReference>
<comment type="similarity">
    <text evidence="1">Belongs to the ferrochelatase family.</text>
</comment>
<dbReference type="PANTHER" id="PTHR11108:SF4">
    <property type="entry name" value="FERROCHELATASE-1, CHLOROPLASTIC_MITOCHONDRIAL"/>
    <property type="match status" value="1"/>
</dbReference>
<dbReference type="InterPro" id="IPR001015">
    <property type="entry name" value="Ferrochelatase"/>
</dbReference>
<dbReference type="PANTHER" id="PTHR11108">
    <property type="entry name" value="FERROCHELATASE"/>
    <property type="match status" value="1"/>
</dbReference>
<keyword evidence="3" id="KW-1185">Reference proteome</keyword>
<dbReference type="GO" id="GO:0006783">
    <property type="term" value="P:heme biosynthetic process"/>
    <property type="evidence" value="ECO:0007669"/>
    <property type="project" value="InterPro"/>
</dbReference>
<dbReference type="Gene3D" id="3.40.50.1400">
    <property type="match status" value="1"/>
</dbReference>
<sequence>MLQKRAHKEKQPALNLQPSILLLQPFIPLLQLLETSIGAASAGAPSIGAPSVGVHSRSQGLHQRSFSLAQTLPPSTLTQSSLPLPQSSFLPQSALNPHHNTRRNTKWRFLEGVRVSGALPPRTVLVQQCICDEGVLEVLCNYVSWGESSYFPEPKEQGNVAGELQRTACFVCEKHPVELCNILVYFIYPTRDITMETLRQGVELNFDQIGLQRSEQLRELYKSQPSNQKAFSSTVSGGSHRYRMELKARGINNKHTLAYQSRVGLVQWLKPYTDETLVELGQKGVRSLLAVPVR</sequence>